<reference evidence="5" key="1">
    <citation type="submission" date="2023-08" db="EMBL/GenBank/DDBJ databases">
        <authorList>
            <person name="Audoor S."/>
            <person name="Bilcke G."/>
        </authorList>
    </citation>
    <scope>NUCLEOTIDE SEQUENCE</scope>
</reference>
<dbReference type="AlphaFoldDB" id="A0AAD2JHX2"/>
<dbReference type="PROSITE" id="PS50089">
    <property type="entry name" value="ZF_RING_2"/>
    <property type="match status" value="1"/>
</dbReference>
<sequence length="530" mass="58354">MPVRSRSRTRTYHDCKQFCRSSSICGSFFAMIWCINMLISAVTSLGYVSKFFDEWIEADALIIGRNISVHYRNNNRSQRRLISSNIPNFAADSLLGNQSNLFDNITDGNNSLINNIDIVDDIGNTTGTGNSSTQGNDGNNVTDSNGDGDSNKDLDDTDTNSATAAPTTTPPPMEPGFGGRLVYCAEVQFQLVDDDITITAVSDTYCSYDPTDIIVGNMFGILYNPAAPQEIIEESLYSHAQNTLRLTVGVTVFFTVGYLLCSIYLWRSQPDMSRVIFPQSGRDHLNMNDGGNPNEIAQTREEREALMKTKFHFQTVLEDLSNTDAANIRRLCLNGEEDGEGNQCACQAGCGCNNKASDGGQKGKETPLHDDIEAQQEQKDDPLQGNTSKEDDMELDLTKRDNRDENSASNTEAETDTDAGSNNQGSEGTERNDTKKEAQQQQQPPQEQESAWSLAGATNLISSWTNAALAPSAPECCICLENYQPGDKICTAKSDGCDHVFHQQCIEAWLHRHDACPLCRVDLMNTNLEE</sequence>
<gene>
    <name evidence="5" type="ORF">CYCCA115_LOCUS13745</name>
</gene>
<feature type="domain" description="RING-type" evidence="4">
    <location>
        <begin position="476"/>
        <end position="520"/>
    </location>
</feature>
<evidence type="ECO:0000259" key="4">
    <source>
        <dbReference type="PROSITE" id="PS50089"/>
    </source>
</evidence>
<organism evidence="5 6">
    <name type="scientific">Cylindrotheca closterium</name>
    <dbReference type="NCBI Taxonomy" id="2856"/>
    <lineage>
        <taxon>Eukaryota</taxon>
        <taxon>Sar</taxon>
        <taxon>Stramenopiles</taxon>
        <taxon>Ochrophyta</taxon>
        <taxon>Bacillariophyta</taxon>
        <taxon>Bacillariophyceae</taxon>
        <taxon>Bacillariophycidae</taxon>
        <taxon>Bacillariales</taxon>
        <taxon>Bacillariaceae</taxon>
        <taxon>Cylindrotheca</taxon>
    </lineage>
</organism>
<protein>
    <recommendedName>
        <fullName evidence="4">RING-type domain-containing protein</fullName>
    </recommendedName>
</protein>
<keyword evidence="1" id="KW-0479">Metal-binding</keyword>
<dbReference type="Pfam" id="PF13639">
    <property type="entry name" value="zf-RING_2"/>
    <property type="match status" value="1"/>
</dbReference>
<comment type="caution">
    <text evidence="5">The sequence shown here is derived from an EMBL/GenBank/DDBJ whole genome shotgun (WGS) entry which is preliminary data.</text>
</comment>
<dbReference type="InterPro" id="IPR001841">
    <property type="entry name" value="Znf_RING"/>
</dbReference>
<dbReference type="Gene3D" id="3.30.40.10">
    <property type="entry name" value="Zinc/RING finger domain, C3HC4 (zinc finger)"/>
    <property type="match status" value="1"/>
</dbReference>
<keyword evidence="6" id="KW-1185">Reference proteome</keyword>
<evidence type="ECO:0000256" key="2">
    <source>
        <dbReference type="SAM" id="MobiDB-lite"/>
    </source>
</evidence>
<feature type="compositionally biased region" description="Low complexity" evidence="2">
    <location>
        <begin position="127"/>
        <end position="140"/>
    </location>
</feature>
<dbReference type="PANTHER" id="PTHR45676:SF41">
    <property type="entry name" value="RING-H2 FINGER PROTEIN ATL66"/>
    <property type="match status" value="1"/>
</dbReference>
<dbReference type="InterPro" id="IPR013083">
    <property type="entry name" value="Znf_RING/FYVE/PHD"/>
</dbReference>
<evidence type="ECO:0000256" key="3">
    <source>
        <dbReference type="SAM" id="Phobius"/>
    </source>
</evidence>
<name>A0AAD2JHX2_9STRA</name>
<evidence type="ECO:0000313" key="5">
    <source>
        <dbReference type="EMBL" id="CAJ1952845.1"/>
    </source>
</evidence>
<evidence type="ECO:0000313" key="6">
    <source>
        <dbReference type="Proteomes" id="UP001295423"/>
    </source>
</evidence>
<keyword evidence="1" id="KW-0862">Zinc</keyword>
<feature type="region of interest" description="Disordered" evidence="2">
    <location>
        <begin position="375"/>
        <end position="452"/>
    </location>
</feature>
<dbReference type="SMART" id="SM00184">
    <property type="entry name" value="RING"/>
    <property type="match status" value="1"/>
</dbReference>
<dbReference type="Proteomes" id="UP001295423">
    <property type="component" value="Unassembled WGS sequence"/>
</dbReference>
<keyword evidence="3" id="KW-0472">Membrane</keyword>
<feature type="compositionally biased region" description="Low complexity" evidence="2">
    <location>
        <begin position="439"/>
        <end position="449"/>
    </location>
</feature>
<accession>A0AAD2JHX2</accession>
<dbReference type="SUPFAM" id="SSF57850">
    <property type="entry name" value="RING/U-box"/>
    <property type="match status" value="1"/>
</dbReference>
<keyword evidence="3" id="KW-0812">Transmembrane</keyword>
<feature type="compositionally biased region" description="Polar residues" evidence="2">
    <location>
        <begin position="407"/>
        <end position="427"/>
    </location>
</feature>
<dbReference type="EMBL" id="CAKOGP040001814">
    <property type="protein sequence ID" value="CAJ1952845.1"/>
    <property type="molecule type" value="Genomic_DNA"/>
</dbReference>
<feature type="compositionally biased region" description="Basic and acidic residues" evidence="2">
    <location>
        <begin position="428"/>
        <end position="438"/>
    </location>
</feature>
<evidence type="ECO:0000256" key="1">
    <source>
        <dbReference type="PROSITE-ProRule" id="PRU00175"/>
    </source>
</evidence>
<proteinExistence type="predicted"/>
<dbReference type="CDD" id="cd16473">
    <property type="entry name" value="RING-H2_RNF103"/>
    <property type="match status" value="1"/>
</dbReference>
<feature type="compositionally biased region" description="Basic and acidic residues" evidence="2">
    <location>
        <begin position="396"/>
        <end position="406"/>
    </location>
</feature>
<dbReference type="GO" id="GO:0008270">
    <property type="term" value="F:zinc ion binding"/>
    <property type="evidence" value="ECO:0007669"/>
    <property type="project" value="UniProtKB-KW"/>
</dbReference>
<feature type="region of interest" description="Disordered" evidence="2">
    <location>
        <begin position="127"/>
        <end position="175"/>
    </location>
</feature>
<keyword evidence="1" id="KW-0863">Zinc-finger</keyword>
<dbReference type="PANTHER" id="PTHR45676">
    <property type="entry name" value="RING-H2 FINGER PROTEIN ATL51-RELATED"/>
    <property type="match status" value="1"/>
</dbReference>
<feature type="transmembrane region" description="Helical" evidence="3">
    <location>
        <begin position="21"/>
        <end position="42"/>
    </location>
</feature>
<keyword evidence="3" id="KW-1133">Transmembrane helix</keyword>